<accession>A0A366WHJ1</accession>
<protein>
    <submittedName>
        <fullName evidence="3">SPOR domain-containing protein</fullName>
    </submittedName>
</protein>
<dbReference type="InterPro" id="IPR036680">
    <property type="entry name" value="SPOR-like_sf"/>
</dbReference>
<proteinExistence type="predicted"/>
<dbReference type="EMBL" id="QOCE01000054">
    <property type="protein sequence ID" value="RBW49518.1"/>
    <property type="molecule type" value="Genomic_DNA"/>
</dbReference>
<dbReference type="InterPro" id="IPR007730">
    <property type="entry name" value="SPOR-like_dom"/>
</dbReference>
<feature type="region of interest" description="Disordered" evidence="1">
    <location>
        <begin position="456"/>
        <end position="479"/>
    </location>
</feature>
<feature type="compositionally biased region" description="Polar residues" evidence="1">
    <location>
        <begin position="87"/>
        <end position="106"/>
    </location>
</feature>
<dbReference type="Pfam" id="PF05036">
    <property type="entry name" value="SPOR"/>
    <property type="match status" value="1"/>
</dbReference>
<evidence type="ECO:0000256" key="1">
    <source>
        <dbReference type="SAM" id="MobiDB-lite"/>
    </source>
</evidence>
<feature type="compositionally biased region" description="Low complexity" evidence="1">
    <location>
        <begin position="107"/>
        <end position="160"/>
    </location>
</feature>
<gene>
    <name evidence="3" type="ORF">DS909_22805</name>
</gene>
<feature type="region of interest" description="Disordered" evidence="1">
    <location>
        <begin position="217"/>
        <end position="237"/>
    </location>
</feature>
<reference evidence="3 4" key="1">
    <citation type="submission" date="2018-07" db="EMBL/GenBank/DDBJ databases">
        <title>Modular assembly of carbohydrate-degrading microbial communities in the ocean.</title>
        <authorList>
            <person name="Enke T.N."/>
            <person name="Datta M.S."/>
            <person name="Schwartzman J.A."/>
            <person name="Cermak N."/>
            <person name="Schmitz D.A."/>
            <person name="Barrere J."/>
            <person name="Cordero O.X."/>
        </authorList>
    </citation>
    <scope>NUCLEOTIDE SEQUENCE [LARGE SCALE GENOMIC DNA]</scope>
    <source>
        <strain evidence="3 4">C3M10</strain>
    </source>
</reference>
<sequence>MRITRVIAVTIIGATFGLTSLQAQTLRKAAPPAEFPPASFKGKQYVDSRGCIYIRAGIDGNVTWVPRVARDRRQVCGYKPTAVAGGSTRSTTKQAAAPTVITNPSGPTAAPAKPKAQPKPKTAAATTVAAPKPKTTTTTRTTTTTTRTTTAPATTAARTTRKPVPTIATTIVAPKTQKTTRPVAPTTAIAPRTVPASNGCSNASSFSQQFINKKGVRCGPQAESPVTPGRGGSRNSSELIAPATSATGATTQVAQLTPNTRVVRRHVYQNRHNTTNVSVPKGYRPVWKDDRLNQHRAERTARPSVVSGTYIAPNGYRAVEREDDRLNPNRGVRTAAGDAQTDQIWQRTIPRSLIPLEQTPPVVSLPEGAVAYSDAASAPTLFRISTRSAPDASVAQAKPTPTATRSSWVRVATFKTDEQARQVAQSLASQGLPMRLGTVKRKGTAYRVVLAGPFGSSKQTQSALSQVRSAGYNNAKVSK</sequence>
<dbReference type="PROSITE" id="PS51724">
    <property type="entry name" value="SPOR"/>
    <property type="match status" value="1"/>
</dbReference>
<evidence type="ECO:0000259" key="2">
    <source>
        <dbReference type="PROSITE" id="PS51724"/>
    </source>
</evidence>
<feature type="domain" description="SPOR" evidence="2">
    <location>
        <begin position="401"/>
        <end position="479"/>
    </location>
</feature>
<name>A0A366WHJ1_9RHOB</name>
<dbReference type="GO" id="GO:0042834">
    <property type="term" value="F:peptidoglycan binding"/>
    <property type="evidence" value="ECO:0007669"/>
    <property type="project" value="InterPro"/>
</dbReference>
<dbReference type="OrthoDB" id="7843142at2"/>
<evidence type="ECO:0000313" key="3">
    <source>
        <dbReference type="EMBL" id="RBW49518.1"/>
    </source>
</evidence>
<dbReference type="Proteomes" id="UP000252706">
    <property type="component" value="Unassembled WGS sequence"/>
</dbReference>
<evidence type="ECO:0000313" key="4">
    <source>
        <dbReference type="Proteomes" id="UP000252706"/>
    </source>
</evidence>
<dbReference type="Gene3D" id="3.30.70.1070">
    <property type="entry name" value="Sporulation related repeat"/>
    <property type="match status" value="1"/>
</dbReference>
<comment type="caution">
    <text evidence="3">The sequence shown here is derived from an EMBL/GenBank/DDBJ whole genome shotgun (WGS) entry which is preliminary data.</text>
</comment>
<organism evidence="3 4">
    <name type="scientific">Phaeobacter gallaeciensis</name>
    <dbReference type="NCBI Taxonomy" id="60890"/>
    <lineage>
        <taxon>Bacteria</taxon>
        <taxon>Pseudomonadati</taxon>
        <taxon>Pseudomonadota</taxon>
        <taxon>Alphaproteobacteria</taxon>
        <taxon>Rhodobacterales</taxon>
        <taxon>Roseobacteraceae</taxon>
        <taxon>Phaeobacter</taxon>
    </lineage>
</organism>
<feature type="region of interest" description="Disordered" evidence="1">
    <location>
        <begin position="81"/>
        <end position="160"/>
    </location>
</feature>
<dbReference type="AlphaFoldDB" id="A0A366WHJ1"/>
<dbReference type="SUPFAM" id="SSF110997">
    <property type="entry name" value="Sporulation related repeat"/>
    <property type="match status" value="1"/>
</dbReference>